<organism evidence="1 2">
    <name type="scientific">Caerostris extrusa</name>
    <name type="common">Bark spider</name>
    <name type="synonym">Caerostris bankana</name>
    <dbReference type="NCBI Taxonomy" id="172846"/>
    <lineage>
        <taxon>Eukaryota</taxon>
        <taxon>Metazoa</taxon>
        <taxon>Ecdysozoa</taxon>
        <taxon>Arthropoda</taxon>
        <taxon>Chelicerata</taxon>
        <taxon>Arachnida</taxon>
        <taxon>Araneae</taxon>
        <taxon>Araneomorphae</taxon>
        <taxon>Entelegynae</taxon>
        <taxon>Araneoidea</taxon>
        <taxon>Araneidae</taxon>
        <taxon>Caerostris</taxon>
    </lineage>
</organism>
<evidence type="ECO:0000313" key="1">
    <source>
        <dbReference type="EMBL" id="GIX83982.1"/>
    </source>
</evidence>
<dbReference type="Proteomes" id="UP001054945">
    <property type="component" value="Unassembled WGS sequence"/>
</dbReference>
<dbReference type="EMBL" id="BPLR01003389">
    <property type="protein sequence ID" value="GIX83982.1"/>
    <property type="molecule type" value="Genomic_DNA"/>
</dbReference>
<accession>A0AAV4NL36</accession>
<evidence type="ECO:0000313" key="2">
    <source>
        <dbReference type="Proteomes" id="UP001054945"/>
    </source>
</evidence>
<keyword evidence="2" id="KW-1185">Reference proteome</keyword>
<gene>
    <name evidence="1" type="ORF">CEXT_376211</name>
</gene>
<dbReference type="AlphaFoldDB" id="A0AAV4NL36"/>
<sequence>MSSPKTAVLKPIILKHPASKSSISEIHNFSSMSGNCTNGGRVTFERTPDFRLPSDGILDPIFGPLSSVQDSSHSLLQEMPGKRILRGILH</sequence>
<protein>
    <submittedName>
        <fullName evidence="1">Uncharacterized protein</fullName>
    </submittedName>
</protein>
<proteinExistence type="predicted"/>
<name>A0AAV4NL36_CAEEX</name>
<reference evidence="1 2" key="1">
    <citation type="submission" date="2021-06" db="EMBL/GenBank/DDBJ databases">
        <title>Caerostris extrusa draft genome.</title>
        <authorList>
            <person name="Kono N."/>
            <person name="Arakawa K."/>
        </authorList>
    </citation>
    <scope>NUCLEOTIDE SEQUENCE [LARGE SCALE GENOMIC DNA]</scope>
</reference>
<comment type="caution">
    <text evidence="1">The sequence shown here is derived from an EMBL/GenBank/DDBJ whole genome shotgun (WGS) entry which is preliminary data.</text>
</comment>